<dbReference type="KEGG" id="cput:CONPUDRAFT_97650"/>
<dbReference type="OMA" id="PTMWWLA"/>
<feature type="transmembrane region" description="Helical" evidence="5">
    <location>
        <begin position="458"/>
        <end position="478"/>
    </location>
</feature>
<protein>
    <submittedName>
        <fullName evidence="6">MFS general substrate transporter</fullName>
    </submittedName>
</protein>
<feature type="transmembrane region" description="Helical" evidence="5">
    <location>
        <begin position="143"/>
        <end position="170"/>
    </location>
</feature>
<reference evidence="7" key="1">
    <citation type="journal article" date="2012" name="Science">
        <title>The Paleozoic origin of enzymatic lignin decomposition reconstructed from 31 fungal genomes.</title>
        <authorList>
            <person name="Floudas D."/>
            <person name="Binder M."/>
            <person name="Riley R."/>
            <person name="Barry K."/>
            <person name="Blanchette R.A."/>
            <person name="Henrissat B."/>
            <person name="Martinez A.T."/>
            <person name="Otillar R."/>
            <person name="Spatafora J.W."/>
            <person name="Yadav J.S."/>
            <person name="Aerts A."/>
            <person name="Benoit I."/>
            <person name="Boyd A."/>
            <person name="Carlson A."/>
            <person name="Copeland A."/>
            <person name="Coutinho P.M."/>
            <person name="de Vries R.P."/>
            <person name="Ferreira P."/>
            <person name="Findley K."/>
            <person name="Foster B."/>
            <person name="Gaskell J."/>
            <person name="Glotzer D."/>
            <person name="Gorecki P."/>
            <person name="Heitman J."/>
            <person name="Hesse C."/>
            <person name="Hori C."/>
            <person name="Igarashi K."/>
            <person name="Jurgens J.A."/>
            <person name="Kallen N."/>
            <person name="Kersten P."/>
            <person name="Kohler A."/>
            <person name="Kuees U."/>
            <person name="Kumar T.K.A."/>
            <person name="Kuo A."/>
            <person name="LaButti K."/>
            <person name="Larrondo L.F."/>
            <person name="Lindquist E."/>
            <person name="Ling A."/>
            <person name="Lombard V."/>
            <person name="Lucas S."/>
            <person name="Lundell T."/>
            <person name="Martin R."/>
            <person name="McLaughlin D.J."/>
            <person name="Morgenstern I."/>
            <person name="Morin E."/>
            <person name="Murat C."/>
            <person name="Nagy L.G."/>
            <person name="Nolan M."/>
            <person name="Ohm R.A."/>
            <person name="Patyshakuliyeva A."/>
            <person name="Rokas A."/>
            <person name="Ruiz-Duenas F.J."/>
            <person name="Sabat G."/>
            <person name="Salamov A."/>
            <person name="Samejima M."/>
            <person name="Schmutz J."/>
            <person name="Slot J.C."/>
            <person name="St John F."/>
            <person name="Stenlid J."/>
            <person name="Sun H."/>
            <person name="Sun S."/>
            <person name="Syed K."/>
            <person name="Tsang A."/>
            <person name="Wiebenga A."/>
            <person name="Young D."/>
            <person name="Pisabarro A."/>
            <person name="Eastwood D.C."/>
            <person name="Martin F."/>
            <person name="Cullen D."/>
            <person name="Grigoriev I.V."/>
            <person name="Hibbett D.S."/>
        </authorList>
    </citation>
    <scope>NUCLEOTIDE SEQUENCE [LARGE SCALE GENOMIC DNA]</scope>
    <source>
        <strain evidence="7">RWD-64-598 SS2</strain>
    </source>
</reference>
<feature type="transmembrane region" description="Helical" evidence="5">
    <location>
        <begin position="417"/>
        <end position="438"/>
    </location>
</feature>
<evidence type="ECO:0000256" key="4">
    <source>
        <dbReference type="ARBA" id="ARBA00023136"/>
    </source>
</evidence>
<dbReference type="PANTHER" id="PTHR21576:SF158">
    <property type="entry name" value="RIBOSOMAL RNA-PROCESSING PROTEIN 12-LIKE CONSERVED DOMAIN-CONTAINING PROTEIN"/>
    <property type="match status" value="1"/>
</dbReference>
<sequence length="485" mass="52057">MSHIRHLNLFVTCISAAANALCAGGVFTFPLMSPALVAHLKLTQPQLTTIALAGMMGQYPFAAVVGKVIDRYGPWACSLVSACLFSSGFGLFAREIAKTPDDISQPSSSSFHHLTLYFFIAGLGTVFSYFSSVFSASKNFPDFIGMASGTMMALFGLSPMFFSLVASTFFSTPQNGLDVTHYLQFLCILCGSVHLLGALALTIPASARVDSDIVSEAEDDPEAVADENTSLIPGKRPQAQVQVIPVEEADAVADLLRDGNFWLLAFVTFVVLGSSEMVLSNIGTIVLSVPAQSSSIVKAFEASSDATTSLQVRILSLANTISRLLVGPLADFISPVASLLPSGERSFARKHHMSRVLFLTFSTTALALTFSWMVFGVRSEASLWALSAGVGIAYGCAFTVLPSLVSSIWGMPNLGRNYGVLTYAPFIGTPCFSYLYAFVADRQHQSYGVCKGVECWQLTFFVSLIAAVVALCVTLRLWKTWKGMI</sequence>
<evidence type="ECO:0000256" key="5">
    <source>
        <dbReference type="SAM" id="Phobius"/>
    </source>
</evidence>
<keyword evidence="3 5" id="KW-1133">Transmembrane helix</keyword>
<comment type="subcellular location">
    <subcellularLocation>
        <location evidence="1">Membrane</location>
        <topology evidence="1">Multi-pass membrane protein</topology>
    </subcellularLocation>
</comment>
<dbReference type="Proteomes" id="UP000053558">
    <property type="component" value="Unassembled WGS sequence"/>
</dbReference>
<accession>A0A5M3N0V3</accession>
<keyword evidence="4 5" id="KW-0472">Membrane</keyword>
<dbReference type="Gene3D" id="1.20.1250.20">
    <property type="entry name" value="MFS general substrate transporter like domains"/>
    <property type="match status" value="2"/>
</dbReference>
<name>A0A5M3N0V3_CONPW</name>
<dbReference type="EMBL" id="JH711574">
    <property type="protein sequence ID" value="EIW85043.1"/>
    <property type="molecule type" value="Genomic_DNA"/>
</dbReference>
<feature type="transmembrane region" description="Helical" evidence="5">
    <location>
        <begin position="182"/>
        <end position="203"/>
    </location>
</feature>
<dbReference type="RefSeq" id="XP_007764660.1">
    <property type="nucleotide sequence ID" value="XM_007766470.1"/>
</dbReference>
<dbReference type="AlphaFoldDB" id="A0A5M3N0V3"/>
<evidence type="ECO:0000256" key="1">
    <source>
        <dbReference type="ARBA" id="ARBA00004141"/>
    </source>
</evidence>
<proteinExistence type="predicted"/>
<feature type="transmembrane region" description="Helical" evidence="5">
    <location>
        <begin position="356"/>
        <end position="375"/>
    </location>
</feature>
<evidence type="ECO:0000313" key="7">
    <source>
        <dbReference type="Proteomes" id="UP000053558"/>
    </source>
</evidence>
<dbReference type="SUPFAM" id="SSF103473">
    <property type="entry name" value="MFS general substrate transporter"/>
    <property type="match status" value="1"/>
</dbReference>
<dbReference type="PANTHER" id="PTHR21576">
    <property type="entry name" value="UNCHARACTERIZED NODULIN-LIKE PROTEIN"/>
    <property type="match status" value="1"/>
</dbReference>
<keyword evidence="2 5" id="KW-0812">Transmembrane</keyword>
<evidence type="ECO:0000256" key="3">
    <source>
        <dbReference type="ARBA" id="ARBA00022989"/>
    </source>
</evidence>
<keyword evidence="7" id="KW-1185">Reference proteome</keyword>
<dbReference type="InterPro" id="IPR036259">
    <property type="entry name" value="MFS_trans_sf"/>
</dbReference>
<dbReference type="OrthoDB" id="410267at2759"/>
<feature type="transmembrane region" description="Helical" evidence="5">
    <location>
        <begin position="72"/>
        <end position="93"/>
    </location>
</feature>
<evidence type="ECO:0000313" key="6">
    <source>
        <dbReference type="EMBL" id="EIW85043.1"/>
    </source>
</evidence>
<dbReference type="InterPro" id="IPR011701">
    <property type="entry name" value="MFS"/>
</dbReference>
<dbReference type="GO" id="GO:0000329">
    <property type="term" value="C:fungal-type vacuole membrane"/>
    <property type="evidence" value="ECO:0007669"/>
    <property type="project" value="TreeGrafter"/>
</dbReference>
<evidence type="ECO:0000256" key="2">
    <source>
        <dbReference type="ARBA" id="ARBA00022692"/>
    </source>
</evidence>
<feature type="transmembrane region" description="Helical" evidence="5">
    <location>
        <begin position="381"/>
        <end position="405"/>
    </location>
</feature>
<organism evidence="6 7">
    <name type="scientific">Coniophora puteana (strain RWD-64-598)</name>
    <name type="common">Brown rot fungus</name>
    <dbReference type="NCBI Taxonomy" id="741705"/>
    <lineage>
        <taxon>Eukaryota</taxon>
        <taxon>Fungi</taxon>
        <taxon>Dikarya</taxon>
        <taxon>Basidiomycota</taxon>
        <taxon>Agaricomycotina</taxon>
        <taxon>Agaricomycetes</taxon>
        <taxon>Agaricomycetidae</taxon>
        <taxon>Boletales</taxon>
        <taxon>Coniophorineae</taxon>
        <taxon>Coniophoraceae</taxon>
        <taxon>Coniophora</taxon>
    </lineage>
</organism>
<comment type="caution">
    <text evidence="6">The sequence shown here is derived from an EMBL/GenBank/DDBJ whole genome shotgun (WGS) entry which is preliminary data.</text>
</comment>
<dbReference type="GeneID" id="19211825"/>
<feature type="transmembrane region" description="Helical" evidence="5">
    <location>
        <begin position="114"/>
        <end position="131"/>
    </location>
</feature>
<gene>
    <name evidence="6" type="ORF">CONPUDRAFT_97650</name>
</gene>
<feature type="transmembrane region" description="Helical" evidence="5">
    <location>
        <begin position="7"/>
        <end position="32"/>
    </location>
</feature>
<dbReference type="GO" id="GO:0022857">
    <property type="term" value="F:transmembrane transporter activity"/>
    <property type="evidence" value="ECO:0007669"/>
    <property type="project" value="InterPro"/>
</dbReference>
<dbReference type="Pfam" id="PF07690">
    <property type="entry name" value="MFS_1"/>
    <property type="match status" value="1"/>
</dbReference>